<evidence type="ECO:0000256" key="1">
    <source>
        <dbReference type="SAM" id="MobiDB-lite"/>
    </source>
</evidence>
<protein>
    <submittedName>
        <fullName evidence="2">Uncharacterized protein</fullName>
    </submittedName>
</protein>
<reference evidence="2" key="1">
    <citation type="journal article" date="2012" name="Proc. Natl. Acad. Sci. U.S.A.">
        <title>Antigenic diversity is generated by distinct evolutionary mechanisms in African trypanosome species.</title>
        <authorList>
            <person name="Jackson A.P."/>
            <person name="Berry A."/>
            <person name="Aslett M."/>
            <person name="Allison H.C."/>
            <person name="Burton P."/>
            <person name="Vavrova-Anderson J."/>
            <person name="Brown R."/>
            <person name="Browne H."/>
            <person name="Corton N."/>
            <person name="Hauser H."/>
            <person name="Gamble J."/>
            <person name="Gilderthorp R."/>
            <person name="Marcello L."/>
            <person name="McQuillan J."/>
            <person name="Otto T.D."/>
            <person name="Quail M.A."/>
            <person name="Sanders M.J."/>
            <person name="van Tonder A."/>
            <person name="Ginger M.L."/>
            <person name="Field M.C."/>
            <person name="Barry J.D."/>
            <person name="Hertz-Fowler C."/>
            <person name="Berriman M."/>
        </authorList>
    </citation>
    <scope>NUCLEOTIDE SEQUENCE</scope>
    <source>
        <strain evidence="2">IL3000</strain>
    </source>
</reference>
<sequence length="574" mass="62858">MPRPVVSSGQSRVKCGEFSESKKRKNKRRKINFRIFHVNPAHPELNCNFLSHTFSFFNDFPQPPGEGMNLCYSCRHAFPASSLTPCAFSDIVSHRMDAVHNIIDAMKAETPEEKHQILKLQSALRELCSAIHQEFTVLKGGAPREDAPKKKLPGHSTEMPLITPRRKGSVIAQQATLSSAATIAKHPQGAVTARATFNGAVPNYKLRKMNSTLELVSASIYCVLESAAIRARAAVALLWVTPPGAVSAELVAPFVVGPDVCKLRNSAPYRVCETSIPCVVTEFGIALNIKPKHGVVDTRVSEDSPLVELIETSNAAQLLVPIFTRYGEIQRSVLGVLHLLGSPVVPCAFSPRNEEMAVQTAATLSIIMSSHHELMGGEWANRIYDPSLLVSASAYQGALDMRSMQKIVDDFSPPATLIYRCVNGREADDDVREEVKMLRNAMAKRAVPPKVVNSVRDLQRFAATMEQNWVGLLGTVTEMENRINTLEENALRTDLPKRAQGTSSSLEQATQLASDSNFVQSPRSRSPSTIVLPSLHDARGMIKPEQLNSFEIAAAQRFSALGGDPSLFVTEKEA</sequence>
<organism evidence="2">
    <name type="scientific">Trypanosoma congolense (strain IL3000)</name>
    <dbReference type="NCBI Taxonomy" id="1068625"/>
    <lineage>
        <taxon>Eukaryota</taxon>
        <taxon>Discoba</taxon>
        <taxon>Euglenozoa</taxon>
        <taxon>Kinetoplastea</taxon>
        <taxon>Metakinetoplastina</taxon>
        <taxon>Trypanosomatida</taxon>
        <taxon>Trypanosomatidae</taxon>
        <taxon>Trypanosoma</taxon>
        <taxon>Nannomonas</taxon>
    </lineage>
</organism>
<proteinExistence type="predicted"/>
<evidence type="ECO:0000313" key="2">
    <source>
        <dbReference type="EMBL" id="CCC93897.1"/>
    </source>
</evidence>
<feature type="compositionally biased region" description="Polar residues" evidence="1">
    <location>
        <begin position="500"/>
        <end position="530"/>
    </location>
</feature>
<accession>G0UWY0</accession>
<dbReference type="EMBL" id="HE575323">
    <property type="protein sequence ID" value="CCC93897.1"/>
    <property type="molecule type" value="Genomic_DNA"/>
</dbReference>
<dbReference type="VEuPathDB" id="TriTrypDB:TcIL3000_10_6700"/>
<feature type="region of interest" description="Disordered" evidence="1">
    <location>
        <begin position="496"/>
        <end position="530"/>
    </location>
</feature>
<dbReference type="AlphaFoldDB" id="G0UWY0"/>
<name>G0UWY0_TRYCI</name>
<gene>
    <name evidence="2" type="ORF">TCIL3000_10_6700</name>
</gene>